<evidence type="ECO:0000313" key="2">
    <source>
        <dbReference type="EMBL" id="CAF1553687.1"/>
    </source>
</evidence>
<dbReference type="EMBL" id="CAJNOL010003248">
    <property type="protein sequence ID" value="CAF1553687.1"/>
    <property type="molecule type" value="Genomic_DNA"/>
</dbReference>
<accession>A0A813Y1S8</accession>
<evidence type="ECO:0000313" key="1">
    <source>
        <dbReference type="EMBL" id="CAF0879892.1"/>
    </source>
</evidence>
<sequence>MYPNHRLRFWSFRNSLSEPLYSYDVDNIIEPISVRDLWSKHLHQEHILPSDIYCRSNTYKPTRSWPISTRYHSFNTYHFNDIRPILPRPISPVEFPRISLDHYRPLFFCKNCCHYDFSNLNLYNREPSFFPLAHNYYRLQTDYERFHTNKIYTIKRINLKQRWKIYGLIIIFYFILKKNLRLAKQKDTYYHRDYHRIRFLELLTAVHRVYLEPYSSIHKALSYIVNSSSKLLNEEQLFHCVRTIINEITSFLPSDGILGTNSDESVLIYLLNCSLEQYPSTYFWSIERHLLLISYSKMKEHGFLQLDHFTSKFLLISTFIFHCLIKTLLLKPVKFRLIRGQLNRTQWLNIRLLSTLILYIARHAVLYKEQNHLPMPFPFEMKNYLMKDEKLKEIFKHIEQLIESTTPKLSSWACEYSERLQRHMRTMKTRSQKNIII</sequence>
<proteinExistence type="predicted"/>
<name>A0A813Y1S8_9BILA</name>
<organism evidence="1 3">
    <name type="scientific">Rotaria sordida</name>
    <dbReference type="NCBI Taxonomy" id="392033"/>
    <lineage>
        <taxon>Eukaryota</taxon>
        <taxon>Metazoa</taxon>
        <taxon>Spiralia</taxon>
        <taxon>Gnathifera</taxon>
        <taxon>Rotifera</taxon>
        <taxon>Eurotatoria</taxon>
        <taxon>Bdelloidea</taxon>
        <taxon>Philodinida</taxon>
        <taxon>Philodinidae</taxon>
        <taxon>Rotaria</taxon>
    </lineage>
</organism>
<dbReference type="Proteomes" id="UP000663870">
    <property type="component" value="Unassembled WGS sequence"/>
</dbReference>
<gene>
    <name evidence="2" type="ORF">JXQ802_LOCUS43828</name>
    <name evidence="1" type="ORF">PYM288_LOCUS8486</name>
</gene>
<dbReference type="AlphaFoldDB" id="A0A813Y1S8"/>
<keyword evidence="4" id="KW-1185">Reference proteome</keyword>
<reference evidence="1" key="1">
    <citation type="submission" date="2021-02" db="EMBL/GenBank/DDBJ databases">
        <authorList>
            <person name="Nowell W R."/>
        </authorList>
    </citation>
    <scope>NUCLEOTIDE SEQUENCE</scope>
</reference>
<protein>
    <submittedName>
        <fullName evidence="1">Uncharacterized protein</fullName>
    </submittedName>
</protein>
<dbReference type="EMBL" id="CAJNOH010000114">
    <property type="protein sequence ID" value="CAF0879892.1"/>
    <property type="molecule type" value="Genomic_DNA"/>
</dbReference>
<dbReference type="Proteomes" id="UP000663854">
    <property type="component" value="Unassembled WGS sequence"/>
</dbReference>
<evidence type="ECO:0000313" key="4">
    <source>
        <dbReference type="Proteomes" id="UP000663870"/>
    </source>
</evidence>
<evidence type="ECO:0000313" key="3">
    <source>
        <dbReference type="Proteomes" id="UP000663854"/>
    </source>
</evidence>
<comment type="caution">
    <text evidence="1">The sequence shown here is derived from an EMBL/GenBank/DDBJ whole genome shotgun (WGS) entry which is preliminary data.</text>
</comment>